<feature type="domain" description="Xylanolytic transcriptional activator regulatory" evidence="3">
    <location>
        <begin position="202"/>
        <end position="279"/>
    </location>
</feature>
<reference evidence="4" key="1">
    <citation type="submission" date="2021-07" db="EMBL/GenBank/DDBJ databases">
        <authorList>
            <person name="Branca A.L. A."/>
        </authorList>
    </citation>
    <scope>NUCLEOTIDE SEQUENCE</scope>
</reference>
<keyword evidence="5" id="KW-1185">Reference proteome</keyword>
<dbReference type="EMBL" id="CAJVOS010000016">
    <property type="protein sequence ID" value="CAG8049577.1"/>
    <property type="molecule type" value="Genomic_DNA"/>
</dbReference>
<dbReference type="OrthoDB" id="3266505at2759"/>
<dbReference type="GO" id="GO:0008270">
    <property type="term" value="F:zinc ion binding"/>
    <property type="evidence" value="ECO:0007669"/>
    <property type="project" value="InterPro"/>
</dbReference>
<keyword evidence="1" id="KW-0539">Nucleus</keyword>
<dbReference type="CDD" id="cd12148">
    <property type="entry name" value="fungal_TF_MHR"/>
    <property type="match status" value="1"/>
</dbReference>
<dbReference type="GO" id="GO:0003700">
    <property type="term" value="F:DNA-binding transcription factor activity"/>
    <property type="evidence" value="ECO:0007669"/>
    <property type="project" value="InterPro"/>
</dbReference>
<dbReference type="InterPro" id="IPR050987">
    <property type="entry name" value="AtrR-like"/>
</dbReference>
<sequence length="657" mass="73127">MSLVAGAFELHNSATPDTSMTTAMPGGQDVQGASEGPPKPGIPQQQHRPGRIYSANPLLQQSRSVTAELLSLLPSREVAALLVDTYFDRVHWFMLIFHQQDFRMKWQLMYDASVDSTPGRNLNPGPVSTFLMVIAIALQYSGSHRQQILQKHNVDPTAMKENILSVIRSKLLDIVASQSIEAVQTCVLLGTYYLYHGSPNLAWPVCGCGLRVAQALRLHRRLPITSPLSPESQQLIETRKRCWWAIYEIETFCSISYGYPHGIVDADCNVELLDPLATSQGQSPASYNEVHMCPATLLSYKYLMSKLSVFLKDALTELYGIGCHKASDQKDRSLSARFENLLQKVRRLDGRLERWKAEIPGPLCFDRFSRASYASVEEIDRDIGASGPKFETHVYQLQALALALAYDNAKILIHRPLMAYREKLSHNHTPAALPHPSNNSSHLALTACRNAAMSTSHVGESPIFSLAAETYAAAYISIHTFTAGVLLCVLSSIESLTPESQESKLGLRRILSMQAKLKSESPCTLSAQGLDILERLTRLVMEKELKDLLGQGSDASLQSRRTEPGVQENWEASQQGQLDAQLGQIMEPTHEQIMPETLEDTDVSQALFDLDQALFNSDSQMPIDPIFSDPNGPSNVFTQEQAWIWGMEDPVEFNQEW</sequence>
<evidence type="ECO:0000313" key="4">
    <source>
        <dbReference type="EMBL" id="CAG8049577.1"/>
    </source>
</evidence>
<dbReference type="GO" id="GO:0003677">
    <property type="term" value="F:DNA binding"/>
    <property type="evidence" value="ECO:0007669"/>
    <property type="project" value="InterPro"/>
</dbReference>
<name>A0A9W4MR98_PENOL</name>
<dbReference type="PANTHER" id="PTHR46910">
    <property type="entry name" value="TRANSCRIPTION FACTOR PDR1"/>
    <property type="match status" value="1"/>
</dbReference>
<proteinExistence type="predicted"/>
<evidence type="ECO:0000259" key="3">
    <source>
        <dbReference type="SMART" id="SM00906"/>
    </source>
</evidence>
<protein>
    <recommendedName>
        <fullName evidence="3">Xylanolytic transcriptional activator regulatory domain-containing protein</fullName>
    </recommendedName>
</protein>
<gene>
    <name evidence="4" type="ORF">POLS_LOCUS3220</name>
</gene>
<evidence type="ECO:0000256" key="2">
    <source>
        <dbReference type="SAM" id="MobiDB-lite"/>
    </source>
</evidence>
<dbReference type="GO" id="GO:0006351">
    <property type="term" value="P:DNA-templated transcription"/>
    <property type="evidence" value="ECO:0007669"/>
    <property type="project" value="InterPro"/>
</dbReference>
<dbReference type="Proteomes" id="UP001153618">
    <property type="component" value="Unassembled WGS sequence"/>
</dbReference>
<dbReference type="InterPro" id="IPR007219">
    <property type="entry name" value="XnlR_reg_dom"/>
</dbReference>
<organism evidence="4 5">
    <name type="scientific">Penicillium olsonii</name>
    <dbReference type="NCBI Taxonomy" id="99116"/>
    <lineage>
        <taxon>Eukaryota</taxon>
        <taxon>Fungi</taxon>
        <taxon>Dikarya</taxon>
        <taxon>Ascomycota</taxon>
        <taxon>Pezizomycotina</taxon>
        <taxon>Eurotiomycetes</taxon>
        <taxon>Eurotiomycetidae</taxon>
        <taxon>Eurotiales</taxon>
        <taxon>Aspergillaceae</taxon>
        <taxon>Penicillium</taxon>
    </lineage>
</organism>
<evidence type="ECO:0000313" key="5">
    <source>
        <dbReference type="Proteomes" id="UP001153618"/>
    </source>
</evidence>
<dbReference type="SMART" id="SM00906">
    <property type="entry name" value="Fungal_trans"/>
    <property type="match status" value="1"/>
</dbReference>
<feature type="region of interest" description="Disordered" evidence="2">
    <location>
        <begin position="14"/>
        <end position="49"/>
    </location>
</feature>
<accession>A0A9W4MR98</accession>
<dbReference type="AlphaFoldDB" id="A0A9W4MR98"/>
<comment type="caution">
    <text evidence="4">The sequence shown here is derived from an EMBL/GenBank/DDBJ whole genome shotgun (WGS) entry which is preliminary data.</text>
</comment>
<dbReference type="Pfam" id="PF04082">
    <property type="entry name" value="Fungal_trans"/>
    <property type="match status" value="1"/>
</dbReference>
<evidence type="ECO:0000256" key="1">
    <source>
        <dbReference type="ARBA" id="ARBA00023242"/>
    </source>
</evidence>
<dbReference type="PANTHER" id="PTHR46910:SF17">
    <property type="entry name" value="SCFA-RELATED"/>
    <property type="match status" value="1"/>
</dbReference>